<name>A0A0P0XUS1_ORYSJ</name>
<protein>
    <submittedName>
        <fullName evidence="2">Os10g0444566 protein</fullName>
    </submittedName>
</protein>
<dbReference type="AlphaFoldDB" id="A0A0P0XUS1"/>
<feature type="non-terminal residue" evidence="2">
    <location>
        <position position="1"/>
    </location>
</feature>
<reference evidence="2 3" key="2">
    <citation type="journal article" date="2013" name="Plant Cell Physiol.">
        <title>Rice Annotation Project Database (RAP-DB): an integrative and interactive database for rice genomics.</title>
        <authorList>
            <person name="Sakai H."/>
            <person name="Lee S.S."/>
            <person name="Tanaka T."/>
            <person name="Numa H."/>
            <person name="Kim J."/>
            <person name="Kawahara Y."/>
            <person name="Wakimoto H."/>
            <person name="Yang C.C."/>
            <person name="Iwamoto M."/>
            <person name="Abe T."/>
            <person name="Yamada Y."/>
            <person name="Muto A."/>
            <person name="Inokuchi H."/>
            <person name="Ikemura T."/>
            <person name="Matsumoto T."/>
            <person name="Sasaki T."/>
            <person name="Itoh T."/>
        </authorList>
    </citation>
    <scope>NUCLEOTIDE SEQUENCE [LARGE SCALE GENOMIC DNA]</scope>
    <source>
        <strain evidence="3">cv. Nipponbare</strain>
    </source>
</reference>
<feature type="compositionally biased region" description="Acidic residues" evidence="1">
    <location>
        <begin position="192"/>
        <end position="203"/>
    </location>
</feature>
<feature type="compositionally biased region" description="Basic and acidic residues" evidence="1">
    <location>
        <begin position="204"/>
        <end position="231"/>
    </location>
</feature>
<feature type="compositionally biased region" description="Basic residues" evidence="1">
    <location>
        <begin position="124"/>
        <end position="138"/>
    </location>
</feature>
<dbReference type="PaxDb" id="39947-A0A0P0XUS1"/>
<feature type="region of interest" description="Disordered" evidence="1">
    <location>
        <begin position="21"/>
        <end position="53"/>
    </location>
</feature>
<sequence length="337" mass="37706">MKVVALGPKLAKKKVLAVERDVEQEPRARRRHQVHPVPPHELPREEPPLVAGAAGGDRLGAVRVLLDLRVEHLGHVGGGLLGVARDERGVPRRLRHLHAPVVGERRRDGAEHEDDPPHVVGLGHQRRRAAVGVRRRRVRVPEPGRHDERHDGAEQDAEPLHGEHGGDERPARPLVGVLRHDRRRQRVVAADAEAEPEPEEAERGDDALRRAPEREARRDGAHHHEHEREAVHALPPELVAEPPEEELPRERAAQRDAVHRCRHVGRQAAGVVPGEVGVVDAAEQLGDEGDAEEVVGVGEEAHAGDHDRHEMVPLRPRMVQRRQYLELPVRHCRRRSL</sequence>
<organism evidence="2 3">
    <name type="scientific">Oryza sativa subsp. japonica</name>
    <name type="common">Rice</name>
    <dbReference type="NCBI Taxonomy" id="39947"/>
    <lineage>
        <taxon>Eukaryota</taxon>
        <taxon>Viridiplantae</taxon>
        <taxon>Streptophyta</taxon>
        <taxon>Embryophyta</taxon>
        <taxon>Tracheophyta</taxon>
        <taxon>Spermatophyta</taxon>
        <taxon>Magnoliopsida</taxon>
        <taxon>Liliopsida</taxon>
        <taxon>Poales</taxon>
        <taxon>Poaceae</taxon>
        <taxon>BOP clade</taxon>
        <taxon>Oryzoideae</taxon>
        <taxon>Oryzeae</taxon>
        <taxon>Oryzinae</taxon>
        <taxon>Oryza</taxon>
        <taxon>Oryza sativa</taxon>
    </lineage>
</organism>
<evidence type="ECO:0000313" key="3">
    <source>
        <dbReference type="Proteomes" id="UP000059680"/>
    </source>
</evidence>
<dbReference type="EMBL" id="AP014966">
    <property type="protein sequence ID" value="BAT11061.1"/>
    <property type="molecule type" value="Genomic_DNA"/>
</dbReference>
<dbReference type="Gramene" id="Os10t0444566-00">
    <property type="protein sequence ID" value="Os10t0444566-00"/>
    <property type="gene ID" value="Os10g0444566"/>
</dbReference>
<feature type="compositionally biased region" description="Low complexity" evidence="1">
    <location>
        <begin position="232"/>
        <end position="241"/>
    </location>
</feature>
<dbReference type="OMA" id="DCPACED"/>
<dbReference type="InParanoid" id="A0A0P0XUS1"/>
<dbReference type="FunCoup" id="A0A0P0XUS1">
    <property type="interactions" value="3"/>
</dbReference>
<reference evidence="2 3" key="3">
    <citation type="journal article" date="2013" name="Rice">
        <title>Improvement of the Oryza sativa Nipponbare reference genome using next generation sequence and optical map data.</title>
        <authorList>
            <person name="Kawahara Y."/>
            <person name="de la Bastide M."/>
            <person name="Hamilton J.P."/>
            <person name="Kanamori H."/>
            <person name="McCombie W.R."/>
            <person name="Ouyang S."/>
            <person name="Schwartz D.C."/>
            <person name="Tanaka T."/>
            <person name="Wu J."/>
            <person name="Zhou S."/>
            <person name="Childs K.L."/>
            <person name="Davidson R.M."/>
            <person name="Lin H."/>
            <person name="Quesada-Ocampo L."/>
            <person name="Vaillancourt B."/>
            <person name="Sakai H."/>
            <person name="Lee S.S."/>
            <person name="Kim J."/>
            <person name="Numa H."/>
            <person name="Itoh T."/>
            <person name="Buell C.R."/>
            <person name="Matsumoto T."/>
        </authorList>
    </citation>
    <scope>NUCLEOTIDE SEQUENCE [LARGE SCALE GENOMIC DNA]</scope>
    <source>
        <strain evidence="3">cv. Nipponbare</strain>
    </source>
</reference>
<dbReference type="Proteomes" id="UP000059680">
    <property type="component" value="Chromosome 10"/>
</dbReference>
<feature type="region of interest" description="Disordered" evidence="1">
    <location>
        <begin position="103"/>
        <end position="248"/>
    </location>
</feature>
<proteinExistence type="predicted"/>
<reference evidence="3" key="1">
    <citation type="journal article" date="2005" name="Nature">
        <title>The map-based sequence of the rice genome.</title>
        <authorList>
            <consortium name="International rice genome sequencing project (IRGSP)"/>
            <person name="Matsumoto T."/>
            <person name="Wu J."/>
            <person name="Kanamori H."/>
            <person name="Katayose Y."/>
            <person name="Fujisawa M."/>
            <person name="Namiki N."/>
            <person name="Mizuno H."/>
            <person name="Yamamoto K."/>
            <person name="Antonio B.A."/>
            <person name="Baba T."/>
            <person name="Sakata K."/>
            <person name="Nagamura Y."/>
            <person name="Aoki H."/>
            <person name="Arikawa K."/>
            <person name="Arita K."/>
            <person name="Bito T."/>
            <person name="Chiden Y."/>
            <person name="Fujitsuka N."/>
            <person name="Fukunaka R."/>
            <person name="Hamada M."/>
            <person name="Harada C."/>
            <person name="Hayashi A."/>
            <person name="Hijishita S."/>
            <person name="Honda M."/>
            <person name="Hosokawa S."/>
            <person name="Ichikawa Y."/>
            <person name="Idonuma A."/>
            <person name="Iijima M."/>
            <person name="Ikeda M."/>
            <person name="Ikeno M."/>
            <person name="Ito K."/>
            <person name="Ito S."/>
            <person name="Ito T."/>
            <person name="Ito Y."/>
            <person name="Ito Y."/>
            <person name="Iwabuchi A."/>
            <person name="Kamiya K."/>
            <person name="Karasawa W."/>
            <person name="Kurita K."/>
            <person name="Katagiri S."/>
            <person name="Kikuta A."/>
            <person name="Kobayashi H."/>
            <person name="Kobayashi N."/>
            <person name="Machita K."/>
            <person name="Maehara T."/>
            <person name="Masukawa M."/>
            <person name="Mizubayashi T."/>
            <person name="Mukai Y."/>
            <person name="Nagasaki H."/>
            <person name="Nagata Y."/>
            <person name="Naito S."/>
            <person name="Nakashima M."/>
            <person name="Nakama Y."/>
            <person name="Nakamichi Y."/>
            <person name="Nakamura M."/>
            <person name="Meguro A."/>
            <person name="Negishi M."/>
            <person name="Ohta I."/>
            <person name="Ohta T."/>
            <person name="Okamoto M."/>
            <person name="Ono N."/>
            <person name="Saji S."/>
            <person name="Sakaguchi M."/>
            <person name="Sakai K."/>
            <person name="Shibata M."/>
            <person name="Shimokawa T."/>
            <person name="Song J."/>
            <person name="Takazaki Y."/>
            <person name="Terasawa K."/>
            <person name="Tsugane M."/>
            <person name="Tsuji K."/>
            <person name="Ueda S."/>
            <person name="Waki K."/>
            <person name="Yamagata H."/>
            <person name="Yamamoto M."/>
            <person name="Yamamoto S."/>
            <person name="Yamane H."/>
            <person name="Yoshiki S."/>
            <person name="Yoshihara R."/>
            <person name="Yukawa K."/>
            <person name="Zhong H."/>
            <person name="Yano M."/>
            <person name="Yuan Q."/>
            <person name="Ouyang S."/>
            <person name="Liu J."/>
            <person name="Jones K.M."/>
            <person name="Gansberger K."/>
            <person name="Moffat K."/>
            <person name="Hill J."/>
            <person name="Bera J."/>
            <person name="Fadrosh D."/>
            <person name="Jin S."/>
            <person name="Johri S."/>
            <person name="Kim M."/>
            <person name="Overton L."/>
            <person name="Reardon M."/>
            <person name="Tsitrin T."/>
            <person name="Vuong H."/>
            <person name="Weaver B."/>
            <person name="Ciecko A."/>
            <person name="Tallon L."/>
            <person name="Jackson J."/>
            <person name="Pai G."/>
            <person name="Aken S.V."/>
            <person name="Utterback T."/>
            <person name="Reidmuller S."/>
            <person name="Feldblyum T."/>
            <person name="Hsiao J."/>
            <person name="Zismann V."/>
            <person name="Iobst S."/>
            <person name="de Vazeille A.R."/>
            <person name="Buell C.R."/>
            <person name="Ying K."/>
            <person name="Li Y."/>
            <person name="Lu T."/>
            <person name="Huang Y."/>
            <person name="Zhao Q."/>
            <person name="Feng Q."/>
            <person name="Zhang L."/>
            <person name="Zhu J."/>
            <person name="Weng Q."/>
            <person name="Mu J."/>
            <person name="Lu Y."/>
            <person name="Fan D."/>
            <person name="Liu Y."/>
            <person name="Guan J."/>
            <person name="Zhang Y."/>
            <person name="Yu S."/>
            <person name="Liu X."/>
            <person name="Zhang Y."/>
            <person name="Hong G."/>
            <person name="Han B."/>
            <person name="Choisne N."/>
            <person name="Demange N."/>
            <person name="Orjeda G."/>
            <person name="Samain S."/>
            <person name="Cattolico L."/>
            <person name="Pelletier E."/>
            <person name="Couloux A."/>
            <person name="Segurens B."/>
            <person name="Wincker P."/>
            <person name="D'Hont A."/>
            <person name="Scarpelli C."/>
            <person name="Weissenbach J."/>
            <person name="Salanoubat M."/>
            <person name="Quetier F."/>
            <person name="Yu Y."/>
            <person name="Kim H.R."/>
            <person name="Rambo T."/>
            <person name="Currie J."/>
            <person name="Collura K."/>
            <person name="Luo M."/>
            <person name="Yang T."/>
            <person name="Ammiraju J.S.S."/>
            <person name="Engler F."/>
            <person name="Soderlund C."/>
            <person name="Wing R.A."/>
            <person name="Palmer L.E."/>
            <person name="de la Bastide M."/>
            <person name="Spiegel L."/>
            <person name="Nascimento L."/>
            <person name="Zutavern T."/>
            <person name="O'Shaughnessy A."/>
            <person name="Dike S."/>
            <person name="Dedhia N."/>
            <person name="Preston R."/>
            <person name="Balija V."/>
            <person name="McCombie W.R."/>
            <person name="Chow T."/>
            <person name="Chen H."/>
            <person name="Chung M."/>
            <person name="Chen C."/>
            <person name="Shaw J."/>
            <person name="Wu H."/>
            <person name="Hsiao K."/>
            <person name="Chao Y."/>
            <person name="Chu M."/>
            <person name="Cheng C."/>
            <person name="Hour A."/>
            <person name="Lee P."/>
            <person name="Lin S."/>
            <person name="Lin Y."/>
            <person name="Liou J."/>
            <person name="Liu S."/>
            <person name="Hsing Y."/>
            <person name="Raghuvanshi S."/>
            <person name="Mohanty A."/>
            <person name="Bharti A.K."/>
            <person name="Gaur A."/>
            <person name="Gupta V."/>
            <person name="Kumar D."/>
            <person name="Ravi V."/>
            <person name="Vij S."/>
            <person name="Kapur A."/>
            <person name="Khurana P."/>
            <person name="Khurana P."/>
            <person name="Khurana J.P."/>
            <person name="Tyagi A.K."/>
            <person name="Gaikwad K."/>
            <person name="Singh A."/>
            <person name="Dalal V."/>
            <person name="Srivastava S."/>
            <person name="Dixit A."/>
            <person name="Pal A.K."/>
            <person name="Ghazi I.A."/>
            <person name="Yadav M."/>
            <person name="Pandit A."/>
            <person name="Bhargava A."/>
            <person name="Sureshbabu K."/>
            <person name="Batra K."/>
            <person name="Sharma T.R."/>
            <person name="Mohapatra T."/>
            <person name="Singh N.K."/>
            <person name="Messing J."/>
            <person name="Nelson A.B."/>
            <person name="Fuks G."/>
            <person name="Kavchok S."/>
            <person name="Keizer G."/>
            <person name="Linton E."/>
            <person name="Llaca V."/>
            <person name="Song R."/>
            <person name="Tanyolac B."/>
            <person name="Young S."/>
            <person name="Ho-Il K."/>
            <person name="Hahn J.H."/>
            <person name="Sangsakoo G."/>
            <person name="Vanavichit A."/>
            <person name="de Mattos Luiz.A.T."/>
            <person name="Zimmer P.D."/>
            <person name="Malone G."/>
            <person name="Dellagostin O."/>
            <person name="de Oliveira A.C."/>
            <person name="Bevan M."/>
            <person name="Bancroft I."/>
            <person name="Minx P."/>
            <person name="Cordum H."/>
            <person name="Wilson R."/>
            <person name="Cheng Z."/>
            <person name="Jin W."/>
            <person name="Jiang J."/>
            <person name="Leong S.A."/>
            <person name="Iwama H."/>
            <person name="Gojobori T."/>
            <person name="Itoh T."/>
            <person name="Niimura Y."/>
            <person name="Fujii Y."/>
            <person name="Habara T."/>
            <person name="Sakai H."/>
            <person name="Sato Y."/>
            <person name="Wilson G."/>
            <person name="Kumar K."/>
            <person name="McCouch S."/>
            <person name="Juretic N."/>
            <person name="Hoen D."/>
            <person name="Wright S."/>
            <person name="Bruskiewich R."/>
            <person name="Bureau T."/>
            <person name="Miyao A."/>
            <person name="Hirochika H."/>
            <person name="Nishikawa T."/>
            <person name="Kadowaki K."/>
            <person name="Sugiura M."/>
            <person name="Burr B."/>
            <person name="Sasaki T."/>
        </authorList>
    </citation>
    <scope>NUCLEOTIDE SEQUENCE [LARGE SCALE GENOMIC DNA]</scope>
    <source>
        <strain evidence="3">cv. Nipponbare</strain>
    </source>
</reference>
<feature type="compositionally biased region" description="Basic and acidic residues" evidence="1">
    <location>
        <begin position="139"/>
        <end position="171"/>
    </location>
</feature>
<dbReference type="eggNOG" id="ENOG502SYHU">
    <property type="taxonomic scope" value="Eukaryota"/>
</dbReference>
<gene>
    <name evidence="2" type="ordered locus">Os10g0444566</name>
    <name evidence="2" type="ORF">OSNPB_100444566</name>
</gene>
<keyword evidence="3" id="KW-1185">Reference proteome</keyword>
<evidence type="ECO:0000313" key="2">
    <source>
        <dbReference type="EMBL" id="BAT11061.1"/>
    </source>
</evidence>
<accession>A0A0P0XUS1</accession>
<evidence type="ECO:0000256" key="1">
    <source>
        <dbReference type="SAM" id="MobiDB-lite"/>
    </source>
</evidence>